<proteinExistence type="predicted"/>
<protein>
    <submittedName>
        <fullName evidence="2">T9SS type A sorting domain-containing protein</fullName>
    </submittedName>
</protein>
<dbReference type="InterPro" id="IPR012334">
    <property type="entry name" value="Pectin_lyas_fold"/>
</dbReference>
<feature type="domain" description="Secretion system C-terminal sorting" evidence="1">
    <location>
        <begin position="668"/>
        <end position="733"/>
    </location>
</feature>
<dbReference type="NCBIfam" id="TIGR04183">
    <property type="entry name" value="Por_Secre_tail"/>
    <property type="match status" value="1"/>
</dbReference>
<dbReference type="AlphaFoldDB" id="A0A7X8SNK1"/>
<dbReference type="SUPFAM" id="SSF51126">
    <property type="entry name" value="Pectin lyase-like"/>
    <property type="match status" value="1"/>
</dbReference>
<dbReference type="Pfam" id="PF18962">
    <property type="entry name" value="Por_Secre_tail"/>
    <property type="match status" value="1"/>
</dbReference>
<name>A0A7X8SNK1_9BACT</name>
<keyword evidence="3" id="KW-1185">Reference proteome</keyword>
<evidence type="ECO:0000313" key="3">
    <source>
        <dbReference type="Proteomes" id="UP000585050"/>
    </source>
</evidence>
<organism evidence="2 3">
    <name type="scientific">Flammeovirga agarivorans</name>
    <dbReference type="NCBI Taxonomy" id="2726742"/>
    <lineage>
        <taxon>Bacteria</taxon>
        <taxon>Pseudomonadati</taxon>
        <taxon>Bacteroidota</taxon>
        <taxon>Cytophagia</taxon>
        <taxon>Cytophagales</taxon>
        <taxon>Flammeovirgaceae</taxon>
        <taxon>Flammeovirga</taxon>
    </lineage>
</organism>
<dbReference type="EMBL" id="JABAIL010000006">
    <property type="protein sequence ID" value="NLR93509.1"/>
    <property type="molecule type" value="Genomic_DNA"/>
</dbReference>
<sequence>MKLNKEIIFVLFFIITKPTSVFSQDTWQSDLVNIDDDGNLTYFVDPTSGIKLPDFSSAGYKSGNEEIPDVPVKLTIDPIDGDNTAHIQAAIDQVGQIEADENGIRGAVLLNPGQYDVHGIIRLKYSGVILRGSGDKEDVTENTILYGVGNDPSGRPVIHIGGGQNTVFSTEIANTRSNIVDDTVKVGQKHFQVEDASKYKIGDEIIIYHPCTAEWIESVDYGGTAGDAPWVVDEQPIIYHTTITAINCNTIYTNSPVFNDLVRSLSQSYIYVHDNTGFIENAGLEDLRIDIEYDTSDPDDKDHASSAVKCTQLQDSWIKNCEFIHFYYAGVDIYSSRNLTISDCEANDPIGPSSGGYKYNYCTNTATQNVLFTNCIARKGRHNFVSNGTSSVAGIVFYNCTSIDPLTASEGHRRWTTGMLFDNFRDYGENPGRVLGLFNRGNWGTGHGWSSANSVAWNCDVTREGADDGQIVIQKPPTGQNFAIGCKGIVDNLGPFSNPEGYIEGTNNEAQLIPSSLYEAQLNSRLKKLNDDVLVTIDEQNSCEGFTWIDGNTYYESTNEPTFTLQNIHGCDSVVQLNLTITNTVAVRKVSVNGNVLTANNPNATYVWVDCDNDYSIIEGETDQSFVVTEKGNYAVMLTEEGCTVISDCINMTTVGIIDNQLGVQVKVFPNPIAQNFKVDLGKQFNQARIELRNVNGRLVFSNEYNHQQILDIEVDQPKGVYFLTIYGDGKKASIRIVKN</sequence>
<evidence type="ECO:0000259" key="1">
    <source>
        <dbReference type="Pfam" id="PF18962"/>
    </source>
</evidence>
<gene>
    <name evidence="2" type="ORF">HGP29_20090</name>
</gene>
<accession>A0A7X8SNK1</accession>
<evidence type="ECO:0000313" key="2">
    <source>
        <dbReference type="EMBL" id="NLR93509.1"/>
    </source>
</evidence>
<dbReference type="Gene3D" id="2.160.20.10">
    <property type="entry name" value="Single-stranded right-handed beta-helix, Pectin lyase-like"/>
    <property type="match status" value="1"/>
</dbReference>
<dbReference type="RefSeq" id="WP_168884219.1">
    <property type="nucleotide sequence ID" value="NZ_JABAIL010000006.1"/>
</dbReference>
<dbReference type="InterPro" id="IPR011050">
    <property type="entry name" value="Pectin_lyase_fold/virulence"/>
</dbReference>
<comment type="caution">
    <text evidence="2">The sequence shown here is derived from an EMBL/GenBank/DDBJ whole genome shotgun (WGS) entry which is preliminary data.</text>
</comment>
<reference evidence="2 3" key="1">
    <citation type="submission" date="2020-04" db="EMBL/GenBank/DDBJ databases">
        <title>Flammeovirga sp. SR4, a novel species isolated from seawater.</title>
        <authorList>
            <person name="Wang X."/>
        </authorList>
    </citation>
    <scope>NUCLEOTIDE SEQUENCE [LARGE SCALE GENOMIC DNA]</scope>
    <source>
        <strain evidence="2 3">SR4</strain>
    </source>
</reference>
<dbReference type="Proteomes" id="UP000585050">
    <property type="component" value="Unassembled WGS sequence"/>
</dbReference>
<dbReference type="InterPro" id="IPR026444">
    <property type="entry name" value="Secre_tail"/>
</dbReference>